<evidence type="ECO:0000256" key="4">
    <source>
        <dbReference type="ARBA" id="ARBA00023136"/>
    </source>
</evidence>
<organism evidence="7 8">
    <name type="scientific">Corallincola holothuriorum</name>
    <dbReference type="NCBI Taxonomy" id="2282215"/>
    <lineage>
        <taxon>Bacteria</taxon>
        <taxon>Pseudomonadati</taxon>
        <taxon>Pseudomonadota</taxon>
        <taxon>Gammaproteobacteria</taxon>
        <taxon>Alteromonadales</taxon>
        <taxon>Psychromonadaceae</taxon>
        <taxon>Corallincola</taxon>
    </lineage>
</organism>
<dbReference type="PANTHER" id="PTHR37422:SF13">
    <property type="entry name" value="LIPOPOLYSACCHARIDE BIOSYNTHESIS PROTEIN PA4999-RELATED"/>
    <property type="match status" value="1"/>
</dbReference>
<protein>
    <submittedName>
        <fullName evidence="7">O-antigen ligase family protein</fullName>
    </submittedName>
</protein>
<gene>
    <name evidence="7" type="ORF">DU002_11105</name>
</gene>
<feature type="transmembrane region" description="Helical" evidence="5">
    <location>
        <begin position="99"/>
        <end position="116"/>
    </location>
</feature>
<feature type="transmembrane region" description="Helical" evidence="5">
    <location>
        <begin position="72"/>
        <end position="93"/>
    </location>
</feature>
<evidence type="ECO:0000259" key="6">
    <source>
        <dbReference type="Pfam" id="PF04932"/>
    </source>
</evidence>
<keyword evidence="2 5" id="KW-0812">Transmembrane</keyword>
<feature type="transmembrane region" description="Helical" evidence="5">
    <location>
        <begin position="362"/>
        <end position="379"/>
    </location>
</feature>
<dbReference type="InterPro" id="IPR007016">
    <property type="entry name" value="O-antigen_ligase-rel_domated"/>
</dbReference>
<name>A0A368NIJ6_9GAMM</name>
<dbReference type="EMBL" id="QPID01000006">
    <property type="protein sequence ID" value="RCU49464.1"/>
    <property type="molecule type" value="Genomic_DNA"/>
</dbReference>
<dbReference type="Pfam" id="PF04932">
    <property type="entry name" value="Wzy_C"/>
    <property type="match status" value="1"/>
</dbReference>
<dbReference type="AlphaFoldDB" id="A0A368NIJ6"/>
<feature type="transmembrane region" description="Helical" evidence="5">
    <location>
        <begin position="128"/>
        <end position="147"/>
    </location>
</feature>
<keyword evidence="8" id="KW-1185">Reference proteome</keyword>
<feature type="transmembrane region" description="Helical" evidence="5">
    <location>
        <begin position="326"/>
        <end position="350"/>
    </location>
</feature>
<evidence type="ECO:0000313" key="8">
    <source>
        <dbReference type="Proteomes" id="UP000252558"/>
    </source>
</evidence>
<evidence type="ECO:0000256" key="5">
    <source>
        <dbReference type="SAM" id="Phobius"/>
    </source>
</evidence>
<feature type="transmembrane region" description="Helical" evidence="5">
    <location>
        <begin position="391"/>
        <end position="408"/>
    </location>
</feature>
<dbReference type="InterPro" id="IPR051533">
    <property type="entry name" value="WaaL-like"/>
</dbReference>
<proteinExistence type="predicted"/>
<feature type="transmembrane region" description="Helical" evidence="5">
    <location>
        <begin position="192"/>
        <end position="210"/>
    </location>
</feature>
<accession>A0A368NIJ6</accession>
<feature type="transmembrane region" description="Helical" evidence="5">
    <location>
        <begin position="236"/>
        <end position="254"/>
    </location>
</feature>
<evidence type="ECO:0000313" key="7">
    <source>
        <dbReference type="EMBL" id="RCU49464.1"/>
    </source>
</evidence>
<comment type="subcellular location">
    <subcellularLocation>
        <location evidence="1">Membrane</location>
        <topology evidence="1">Multi-pass membrane protein</topology>
    </subcellularLocation>
</comment>
<sequence length="419" mass="47579">MAGFMRKANFSKVLISSHFLLLILLTRCSLDPILNMTKVGGIGIGALLNLAVIGYGVVVFSKFRRMIPTFLVKAWGIFLASGLISIIISPVLLQSFRSFAAVITYFVIFSIPFFLVKSRDDAELLLRLVMVSCIIPITYGLFEFIVFGGTHSLQGTRIFSTFSHPNIFAFYLVLILSLSLFFLKSTQFKMSVTFRKWMLIVAVFGFVLLILTKTRSAWAAFVMVILVYGIMSEKKYLIYLVIAGFASMLIPSIQDRIVDIFSGNDADLVSSGEALNSHAWRKVVWKSSWSYITDRPLFGHGYDTFKYYFLEFFPLEENTMFDAHNVYVQIAFDMGVIGIIGYLGIFIFVLRRLFRYRKLDPKGGAVLIGLVTSYLLVGYSDNMLFYLSFNWYFWLVCGVFCACQNYLVPDVESKKIVLS</sequence>
<keyword evidence="3 5" id="KW-1133">Transmembrane helix</keyword>
<feature type="domain" description="O-antigen ligase-related" evidence="6">
    <location>
        <begin position="201"/>
        <end position="343"/>
    </location>
</feature>
<feature type="transmembrane region" description="Helical" evidence="5">
    <location>
        <begin position="167"/>
        <end position="183"/>
    </location>
</feature>
<dbReference type="OrthoDB" id="5862403at2"/>
<evidence type="ECO:0000256" key="2">
    <source>
        <dbReference type="ARBA" id="ARBA00022692"/>
    </source>
</evidence>
<evidence type="ECO:0000256" key="3">
    <source>
        <dbReference type="ARBA" id="ARBA00022989"/>
    </source>
</evidence>
<dbReference type="RefSeq" id="WP_114338460.1">
    <property type="nucleotide sequence ID" value="NZ_QPID01000006.1"/>
</dbReference>
<dbReference type="Proteomes" id="UP000252558">
    <property type="component" value="Unassembled WGS sequence"/>
</dbReference>
<keyword evidence="7" id="KW-0436">Ligase</keyword>
<evidence type="ECO:0000256" key="1">
    <source>
        <dbReference type="ARBA" id="ARBA00004141"/>
    </source>
</evidence>
<feature type="transmembrane region" description="Helical" evidence="5">
    <location>
        <begin position="216"/>
        <end position="231"/>
    </location>
</feature>
<dbReference type="GO" id="GO:0016874">
    <property type="term" value="F:ligase activity"/>
    <property type="evidence" value="ECO:0007669"/>
    <property type="project" value="UniProtKB-KW"/>
</dbReference>
<feature type="transmembrane region" description="Helical" evidence="5">
    <location>
        <begin position="40"/>
        <end position="60"/>
    </location>
</feature>
<comment type="caution">
    <text evidence="7">The sequence shown here is derived from an EMBL/GenBank/DDBJ whole genome shotgun (WGS) entry which is preliminary data.</text>
</comment>
<dbReference type="GO" id="GO:0016020">
    <property type="term" value="C:membrane"/>
    <property type="evidence" value="ECO:0007669"/>
    <property type="project" value="UniProtKB-SubCell"/>
</dbReference>
<reference evidence="7 8" key="1">
    <citation type="submission" date="2018-07" db="EMBL/GenBank/DDBJ databases">
        <title>Corallincola holothuriorum sp. nov., a new facultative anaerobe isolated from sea cucumber Apostichopus japonicus.</title>
        <authorList>
            <person name="Xia H."/>
        </authorList>
    </citation>
    <scope>NUCLEOTIDE SEQUENCE [LARGE SCALE GENOMIC DNA]</scope>
    <source>
        <strain evidence="7 8">C4</strain>
    </source>
</reference>
<dbReference type="PANTHER" id="PTHR37422">
    <property type="entry name" value="TEICHURONIC ACID BIOSYNTHESIS PROTEIN TUAE"/>
    <property type="match status" value="1"/>
</dbReference>
<keyword evidence="4 5" id="KW-0472">Membrane</keyword>